<feature type="transmembrane region" description="Helical" evidence="5">
    <location>
        <begin position="65"/>
        <end position="87"/>
    </location>
</feature>
<dbReference type="Pfam" id="PF05653">
    <property type="entry name" value="Mg_trans_NIPA"/>
    <property type="match status" value="1"/>
</dbReference>
<evidence type="ECO:0000256" key="3">
    <source>
        <dbReference type="ARBA" id="ARBA00022989"/>
    </source>
</evidence>
<dbReference type="SUPFAM" id="SSF103481">
    <property type="entry name" value="Multidrug resistance efflux transporter EmrE"/>
    <property type="match status" value="1"/>
</dbReference>
<keyword evidence="7" id="KW-1185">Reference proteome</keyword>
<comment type="subcellular location">
    <subcellularLocation>
        <location evidence="1">Endomembrane system</location>
        <topology evidence="1">Multi-pass membrane protein</topology>
    </subcellularLocation>
</comment>
<evidence type="ECO:0000313" key="6">
    <source>
        <dbReference type="EMBL" id="MBB6450432.1"/>
    </source>
</evidence>
<dbReference type="Gene3D" id="1.10.3730.20">
    <property type="match status" value="1"/>
</dbReference>
<comment type="caution">
    <text evidence="6">The sequence shown here is derived from an EMBL/GenBank/DDBJ whole genome shotgun (WGS) entry which is preliminary data.</text>
</comment>
<reference evidence="6 7" key="1">
    <citation type="submission" date="2020-08" db="EMBL/GenBank/DDBJ databases">
        <title>Genomic Encyclopedia of Type Strains, Phase IV (KMG-IV): sequencing the most valuable type-strain genomes for metagenomic binning, comparative biology and taxonomic classification.</title>
        <authorList>
            <person name="Goeker M."/>
        </authorList>
    </citation>
    <scope>NUCLEOTIDE SEQUENCE [LARGE SCALE GENOMIC DNA]</scope>
    <source>
        <strain evidence="6 7">DSM 21769</strain>
    </source>
</reference>
<dbReference type="InterPro" id="IPR008521">
    <property type="entry name" value="Mg_trans_NIPA"/>
</dbReference>
<dbReference type="GO" id="GO:0015095">
    <property type="term" value="F:magnesium ion transmembrane transporter activity"/>
    <property type="evidence" value="ECO:0007669"/>
    <property type="project" value="InterPro"/>
</dbReference>
<dbReference type="GO" id="GO:0016020">
    <property type="term" value="C:membrane"/>
    <property type="evidence" value="ECO:0007669"/>
    <property type="project" value="UniProtKB-SubCell"/>
</dbReference>
<evidence type="ECO:0000313" key="7">
    <source>
        <dbReference type="Proteomes" id="UP000568839"/>
    </source>
</evidence>
<dbReference type="PANTHER" id="PTHR12570">
    <property type="match status" value="1"/>
</dbReference>
<evidence type="ECO:0000256" key="1">
    <source>
        <dbReference type="ARBA" id="ARBA00004127"/>
    </source>
</evidence>
<keyword evidence="2 5" id="KW-0812">Transmembrane</keyword>
<evidence type="ECO:0000256" key="2">
    <source>
        <dbReference type="ARBA" id="ARBA00022692"/>
    </source>
</evidence>
<dbReference type="EMBL" id="JACHHJ010000003">
    <property type="protein sequence ID" value="MBB6450432.1"/>
    <property type="molecule type" value="Genomic_DNA"/>
</dbReference>
<feature type="transmembrane region" description="Helical" evidence="5">
    <location>
        <begin position="96"/>
        <end position="112"/>
    </location>
</feature>
<feature type="transmembrane region" description="Helical" evidence="5">
    <location>
        <begin position="6"/>
        <end position="24"/>
    </location>
</feature>
<keyword evidence="3 5" id="KW-1133">Transmembrane helix</keyword>
<dbReference type="Proteomes" id="UP000568839">
    <property type="component" value="Unassembled WGS sequence"/>
</dbReference>
<protein>
    <submittedName>
        <fullName evidence="6">Undecaprenyl phosphate-alpha-L-ara4N flippase subunit ArnE</fullName>
    </submittedName>
</protein>
<feature type="transmembrane region" description="Helical" evidence="5">
    <location>
        <begin position="36"/>
        <end position="59"/>
    </location>
</feature>
<dbReference type="AlphaFoldDB" id="A0A841PZV8"/>
<organism evidence="6 7">
    <name type="scientific">Geomicrobium halophilum</name>
    <dbReference type="NCBI Taxonomy" id="549000"/>
    <lineage>
        <taxon>Bacteria</taxon>
        <taxon>Bacillati</taxon>
        <taxon>Bacillota</taxon>
        <taxon>Bacilli</taxon>
        <taxon>Bacillales</taxon>
        <taxon>Geomicrobium</taxon>
    </lineage>
</organism>
<sequence>MEIISWIPLILIFTLFGSLGGYFFKQASKNGLGLTYTFIGYFLLGGLLYGIGAILNIYTLQFLPYTVVFPLTSITYIWTFLIAYFFLNESITVQKVIGVLLIIAGSVFLIPTS</sequence>
<accession>A0A841PZV8</accession>
<proteinExistence type="predicted"/>
<keyword evidence="4 5" id="KW-0472">Membrane</keyword>
<name>A0A841PZV8_9BACL</name>
<dbReference type="RefSeq" id="WP_343069478.1">
    <property type="nucleotide sequence ID" value="NZ_JACHHJ010000003.1"/>
</dbReference>
<evidence type="ECO:0000256" key="5">
    <source>
        <dbReference type="SAM" id="Phobius"/>
    </source>
</evidence>
<gene>
    <name evidence="6" type="ORF">HNR44_002415</name>
</gene>
<dbReference type="InterPro" id="IPR037185">
    <property type="entry name" value="EmrE-like"/>
</dbReference>
<evidence type="ECO:0000256" key="4">
    <source>
        <dbReference type="ARBA" id="ARBA00023136"/>
    </source>
</evidence>